<dbReference type="Proteomes" id="UP000324897">
    <property type="component" value="Chromosome 5"/>
</dbReference>
<evidence type="ECO:0000313" key="5">
    <source>
        <dbReference type="Proteomes" id="UP000324897"/>
    </source>
</evidence>
<evidence type="ECO:0000313" key="4">
    <source>
        <dbReference type="EMBL" id="TVU46678.1"/>
    </source>
</evidence>
<dbReference type="GO" id="GO:0005773">
    <property type="term" value="C:vacuole"/>
    <property type="evidence" value="ECO:0007669"/>
    <property type="project" value="UniProtKB-SubCell"/>
</dbReference>
<organism evidence="4 5">
    <name type="scientific">Eragrostis curvula</name>
    <name type="common">weeping love grass</name>
    <dbReference type="NCBI Taxonomy" id="38414"/>
    <lineage>
        <taxon>Eukaryota</taxon>
        <taxon>Viridiplantae</taxon>
        <taxon>Streptophyta</taxon>
        <taxon>Embryophyta</taxon>
        <taxon>Tracheophyta</taxon>
        <taxon>Spermatophyta</taxon>
        <taxon>Magnoliopsida</taxon>
        <taxon>Liliopsida</taxon>
        <taxon>Poales</taxon>
        <taxon>Poaceae</taxon>
        <taxon>PACMAD clade</taxon>
        <taxon>Chloridoideae</taxon>
        <taxon>Eragrostideae</taxon>
        <taxon>Eragrostidinae</taxon>
        <taxon>Eragrostis</taxon>
    </lineage>
</organism>
<name>A0A5J9WEP2_9POAL</name>
<evidence type="ECO:0000256" key="2">
    <source>
        <dbReference type="ARBA" id="ARBA00022554"/>
    </source>
</evidence>
<evidence type="ECO:0000259" key="3">
    <source>
        <dbReference type="Pfam" id="PF03088"/>
    </source>
</evidence>
<comment type="subcellular location">
    <subcellularLocation>
        <location evidence="1">Vacuole</location>
    </subcellularLocation>
</comment>
<feature type="domain" description="Strictosidine synthase conserved region" evidence="3">
    <location>
        <begin position="2"/>
        <end position="66"/>
    </location>
</feature>
<evidence type="ECO:0000256" key="1">
    <source>
        <dbReference type="ARBA" id="ARBA00004116"/>
    </source>
</evidence>
<gene>
    <name evidence="4" type="ORF">EJB05_06228</name>
</gene>
<dbReference type="InterPro" id="IPR018119">
    <property type="entry name" value="Strictosidine_synth_cons-reg"/>
</dbReference>
<comment type="caution">
    <text evidence="4">The sequence shown here is derived from an EMBL/GenBank/DDBJ whole genome shotgun (WGS) entry which is preliminary data.</text>
</comment>
<protein>
    <recommendedName>
        <fullName evidence="3">Strictosidine synthase conserved region domain-containing protein</fullName>
    </recommendedName>
</protein>
<dbReference type="Pfam" id="PF03088">
    <property type="entry name" value="Str_synth"/>
    <property type="match status" value="1"/>
</dbReference>
<dbReference type="InterPro" id="IPR011042">
    <property type="entry name" value="6-blade_b-propeller_TolB-like"/>
</dbReference>
<dbReference type="AlphaFoldDB" id="A0A5J9WEP2"/>
<proteinExistence type="predicted"/>
<keyword evidence="5" id="KW-1185">Reference proteome</keyword>
<sequence>MGDMYFTDNNLNFMNIVQIIFYRDVTGQLLNYDTRTKKSMVLLASLRYPNDAALRSVRTHVAVVHTGPYHASREVRAPSLTAFVDKVRCLFREATGFRLNMKKLCYNGSGTVWADPDIKHLVSV</sequence>
<accession>A0A5J9WEP2</accession>
<dbReference type="EMBL" id="RWGY01000004">
    <property type="protein sequence ID" value="TVU46678.1"/>
    <property type="molecule type" value="Genomic_DNA"/>
</dbReference>
<reference evidence="4 5" key="1">
    <citation type="journal article" date="2019" name="Sci. Rep.">
        <title>A high-quality genome of Eragrostis curvula grass provides insights into Poaceae evolution and supports new strategies to enhance forage quality.</title>
        <authorList>
            <person name="Carballo J."/>
            <person name="Santos B.A.C.M."/>
            <person name="Zappacosta D."/>
            <person name="Garbus I."/>
            <person name="Selva J.P."/>
            <person name="Gallo C.A."/>
            <person name="Diaz A."/>
            <person name="Albertini E."/>
            <person name="Caccamo M."/>
            <person name="Echenique V."/>
        </authorList>
    </citation>
    <scope>NUCLEOTIDE SEQUENCE [LARGE SCALE GENOMIC DNA]</scope>
    <source>
        <strain evidence="5">cv. Victoria</strain>
        <tissue evidence="4">Leaf</tissue>
    </source>
</reference>
<dbReference type="Gene3D" id="2.120.10.30">
    <property type="entry name" value="TolB, C-terminal domain"/>
    <property type="match status" value="1"/>
</dbReference>
<dbReference type="Gramene" id="TVU46678">
    <property type="protein sequence ID" value="TVU46678"/>
    <property type="gene ID" value="EJB05_06228"/>
</dbReference>
<feature type="non-terminal residue" evidence="4">
    <location>
        <position position="1"/>
    </location>
</feature>
<keyword evidence="2" id="KW-0926">Vacuole</keyword>